<sequence>MLGQLLVGMGGVGKTQLAAAFARRMWDADALDLLLWVSAAGRDAVVSSYTQASTDLVLGPDGEDAEQAATRFLAWLQRTHKRWLVVLDDVADATAVRGLWPPDRPNGCTVITSRRRDATLFAGRHLIEVGLFTEQEAGDYLAARLRPRLADDVEGVIADLGLLPLALSHAAAYMLDQDLTCADYRRRYADRSRSLATLFPNEQELFDSAPHTVATTWALSIEAADRFTPAGLARPLLALASVLDPNGIPEAVFTADSSVTLLTRASPVASASTGIRDGLRSLHRFNLITHEAGLVRVHGLVQRVAREALSPDQLALMAWTTADALAAIWPEVDQGADAQLLRTNTTAVHQSVPGALWDPHHGAHPVLLRTVRSLGDAALLTAGIQLARRFVAEAPRRLCADHPDTFALRSLLVDLLGDAGELAEAQALGEALVADASRVLGPDHPATLDARQTLGYQRGQAGDPAAAARDLTTVLADRVHSLGHYDPTAYVVANQLAYWQGKAGDVAGAVACLRALLPDAVHDLGADHRTTLDIRSNFGFWLGAAGDPAAAVATLRELLDDMVRALGAEHRDVSVLRHNLAHWSAEAGDVAGAAAALEPLLVDRLRMFGPAHRDTLATRNRLAEVRTELGDPLGAAAEFKEVLAVQTCQFGKDHPETMATRHKLAQLYGTLGDPARAAAELASILADQERALGPHHDDTNATREALTRWRATSRTDD</sequence>
<gene>
    <name evidence="4" type="ORF">D7231_14855</name>
</gene>
<dbReference type="Gene3D" id="3.40.50.300">
    <property type="entry name" value="P-loop containing nucleotide triphosphate hydrolases"/>
    <property type="match status" value="1"/>
</dbReference>
<dbReference type="AlphaFoldDB" id="A0A3B0BHH9"/>
<dbReference type="Pfam" id="PF00931">
    <property type="entry name" value="NB-ARC"/>
    <property type="match status" value="1"/>
</dbReference>
<dbReference type="InterPro" id="IPR011990">
    <property type="entry name" value="TPR-like_helical_dom_sf"/>
</dbReference>
<evidence type="ECO:0000259" key="3">
    <source>
        <dbReference type="Pfam" id="PF25000"/>
    </source>
</evidence>
<dbReference type="Pfam" id="PF13424">
    <property type="entry name" value="TPR_12"/>
    <property type="match status" value="1"/>
</dbReference>
<dbReference type="NCBIfam" id="NF040586">
    <property type="entry name" value="FxSxx_TPR"/>
    <property type="match status" value="1"/>
</dbReference>
<dbReference type="Proteomes" id="UP000270343">
    <property type="component" value="Unassembled WGS sequence"/>
</dbReference>
<dbReference type="Gene3D" id="1.25.40.10">
    <property type="entry name" value="Tetratricopeptide repeat domain"/>
    <property type="match status" value="2"/>
</dbReference>
<reference evidence="4 5" key="1">
    <citation type="journal article" date="2015" name="Antonie Van Leeuwenhoek">
        <title>Streptomyces klenkii sp. nov., isolated from deep marine sediment.</title>
        <authorList>
            <person name="Veyisoglu A."/>
            <person name="Sahin N."/>
        </authorList>
    </citation>
    <scope>NUCLEOTIDE SEQUENCE [LARGE SCALE GENOMIC DNA]</scope>
    <source>
        <strain evidence="4 5">KCTC 29202</strain>
    </source>
</reference>
<dbReference type="InterPro" id="IPR053137">
    <property type="entry name" value="NLR-like"/>
</dbReference>
<keyword evidence="5" id="KW-1185">Reference proteome</keyword>
<accession>A0A3B0BHH9</accession>
<name>A0A3B0BHH9_9ACTN</name>
<feature type="domain" description="NB-ARC" evidence="2">
    <location>
        <begin position="6"/>
        <end position="137"/>
    </location>
</feature>
<dbReference type="Pfam" id="PF13374">
    <property type="entry name" value="TPR_10"/>
    <property type="match status" value="2"/>
</dbReference>
<feature type="domain" description="DUF7779" evidence="3">
    <location>
        <begin position="233"/>
        <end position="313"/>
    </location>
</feature>
<evidence type="ECO:0000313" key="4">
    <source>
        <dbReference type="EMBL" id="RKN72743.1"/>
    </source>
</evidence>
<feature type="region of interest" description="Disordered" evidence="1">
    <location>
        <begin position="690"/>
        <end position="717"/>
    </location>
</feature>
<dbReference type="PRINTS" id="PR00364">
    <property type="entry name" value="DISEASERSIST"/>
</dbReference>
<dbReference type="PANTHER" id="PTHR46082">
    <property type="entry name" value="ATP/GTP-BINDING PROTEIN-RELATED"/>
    <property type="match status" value="1"/>
</dbReference>
<evidence type="ECO:0000259" key="2">
    <source>
        <dbReference type="Pfam" id="PF00931"/>
    </source>
</evidence>
<dbReference type="SUPFAM" id="SSF48452">
    <property type="entry name" value="TPR-like"/>
    <property type="match status" value="2"/>
</dbReference>
<protein>
    <submittedName>
        <fullName evidence="4">Tetratricopeptide repeat protein</fullName>
    </submittedName>
</protein>
<dbReference type="Pfam" id="PF25000">
    <property type="entry name" value="DUF7779"/>
    <property type="match status" value="1"/>
</dbReference>
<organism evidence="4 5">
    <name type="scientific">Streptomyces klenkii</name>
    <dbReference type="NCBI Taxonomy" id="1420899"/>
    <lineage>
        <taxon>Bacteria</taxon>
        <taxon>Bacillati</taxon>
        <taxon>Actinomycetota</taxon>
        <taxon>Actinomycetes</taxon>
        <taxon>Kitasatosporales</taxon>
        <taxon>Streptomycetaceae</taxon>
        <taxon>Streptomyces</taxon>
    </lineage>
</organism>
<dbReference type="InterPro" id="IPR002182">
    <property type="entry name" value="NB-ARC"/>
</dbReference>
<evidence type="ECO:0000256" key="1">
    <source>
        <dbReference type="SAM" id="MobiDB-lite"/>
    </source>
</evidence>
<evidence type="ECO:0000313" key="5">
    <source>
        <dbReference type="Proteomes" id="UP000270343"/>
    </source>
</evidence>
<dbReference type="PANTHER" id="PTHR46082:SF6">
    <property type="entry name" value="AAA+ ATPASE DOMAIN-CONTAINING PROTEIN-RELATED"/>
    <property type="match status" value="1"/>
</dbReference>
<dbReference type="SUPFAM" id="SSF52540">
    <property type="entry name" value="P-loop containing nucleoside triphosphate hydrolases"/>
    <property type="match status" value="1"/>
</dbReference>
<dbReference type="GO" id="GO:0043531">
    <property type="term" value="F:ADP binding"/>
    <property type="evidence" value="ECO:0007669"/>
    <property type="project" value="InterPro"/>
</dbReference>
<dbReference type="InterPro" id="IPR027417">
    <property type="entry name" value="P-loop_NTPase"/>
</dbReference>
<comment type="caution">
    <text evidence="4">The sequence shown here is derived from an EMBL/GenBank/DDBJ whole genome shotgun (WGS) entry which is preliminary data.</text>
</comment>
<proteinExistence type="predicted"/>
<dbReference type="InterPro" id="IPR056681">
    <property type="entry name" value="DUF7779"/>
</dbReference>
<dbReference type="EMBL" id="RBAM01000005">
    <property type="protein sequence ID" value="RKN72743.1"/>
    <property type="molecule type" value="Genomic_DNA"/>
</dbReference>